<dbReference type="InterPro" id="IPR000409">
    <property type="entry name" value="BEACH_dom"/>
</dbReference>
<dbReference type="GO" id="GO:0005829">
    <property type="term" value="C:cytosol"/>
    <property type="evidence" value="ECO:0007669"/>
    <property type="project" value="TreeGrafter"/>
</dbReference>
<dbReference type="EMBL" id="UZAL01031584">
    <property type="protein sequence ID" value="VDP58534.1"/>
    <property type="molecule type" value="Genomic_DNA"/>
</dbReference>
<dbReference type="CDD" id="cd06071">
    <property type="entry name" value="Beach"/>
    <property type="match status" value="1"/>
</dbReference>
<evidence type="ECO:0000313" key="2">
    <source>
        <dbReference type="Proteomes" id="UP000269396"/>
    </source>
</evidence>
<keyword evidence="2" id="KW-1185">Reference proteome</keyword>
<dbReference type="Gene3D" id="1.10.1540.10">
    <property type="entry name" value="BEACH domain"/>
    <property type="match status" value="1"/>
</dbReference>
<name>A0A183PB25_9TREM</name>
<dbReference type="STRING" id="31246.A0A183PB25"/>
<dbReference type="AlphaFoldDB" id="A0A183PB25"/>
<dbReference type="SUPFAM" id="SSF81837">
    <property type="entry name" value="BEACH domain"/>
    <property type="match status" value="1"/>
</dbReference>
<dbReference type="PANTHER" id="PTHR13743">
    <property type="entry name" value="BEIGE/BEACH-RELATED"/>
    <property type="match status" value="1"/>
</dbReference>
<dbReference type="SMART" id="SM01026">
    <property type="entry name" value="Beach"/>
    <property type="match status" value="1"/>
</dbReference>
<protein>
    <submittedName>
        <fullName evidence="1">Uncharacterized protein</fullName>
    </submittedName>
</protein>
<dbReference type="PANTHER" id="PTHR13743:SF112">
    <property type="entry name" value="BEACH DOMAIN-CONTAINING PROTEIN"/>
    <property type="match status" value="1"/>
</dbReference>
<dbReference type="Pfam" id="PF02138">
    <property type="entry name" value="Beach"/>
    <property type="match status" value="1"/>
</dbReference>
<dbReference type="Proteomes" id="UP000269396">
    <property type="component" value="Unassembled WGS sequence"/>
</dbReference>
<dbReference type="InterPro" id="IPR036372">
    <property type="entry name" value="BEACH_dom_sf"/>
</dbReference>
<accession>A0A183PB25</accession>
<dbReference type="PROSITE" id="PS50197">
    <property type="entry name" value="BEACH"/>
    <property type="match status" value="1"/>
</dbReference>
<dbReference type="InterPro" id="IPR050865">
    <property type="entry name" value="BEACH_Domain"/>
</dbReference>
<reference evidence="1 2" key="1">
    <citation type="submission" date="2018-11" db="EMBL/GenBank/DDBJ databases">
        <authorList>
            <consortium name="Pathogen Informatics"/>
        </authorList>
    </citation>
    <scope>NUCLEOTIDE SEQUENCE [LARGE SCALE GENOMIC DNA]</scope>
    <source>
        <strain>Denwood</strain>
        <strain evidence="2">Zambia</strain>
    </source>
</reference>
<sequence length="176" mass="20854">MQRWVNREISNFEYLMRLNTIAGRTFNDLGQYPVFPWILADYTSSELDLNSQHTFRDLSRPIGLANPKFIEEVREKYNSFEDPSGVMQKFHHGTHYSSAAGVLHYLVRLEPFTTYHVNLHGNKFDVADRQFYSIPKAWRFILDNPNDNKELIPEFFFLPEFLRNSNSKLYHISKTK</sequence>
<proteinExistence type="predicted"/>
<evidence type="ECO:0000313" key="1">
    <source>
        <dbReference type="EMBL" id="VDP58534.1"/>
    </source>
</evidence>
<dbReference type="GO" id="GO:0019901">
    <property type="term" value="F:protein kinase binding"/>
    <property type="evidence" value="ECO:0007669"/>
    <property type="project" value="TreeGrafter"/>
</dbReference>
<dbReference type="GO" id="GO:0008104">
    <property type="term" value="P:intracellular protein localization"/>
    <property type="evidence" value="ECO:0007669"/>
    <property type="project" value="TreeGrafter"/>
</dbReference>
<gene>
    <name evidence="1" type="ORF">SMTD_LOCUS11562</name>
</gene>
<dbReference type="GO" id="GO:0016020">
    <property type="term" value="C:membrane"/>
    <property type="evidence" value="ECO:0007669"/>
    <property type="project" value="TreeGrafter"/>
</dbReference>
<organism evidence="1 2">
    <name type="scientific">Schistosoma mattheei</name>
    <dbReference type="NCBI Taxonomy" id="31246"/>
    <lineage>
        <taxon>Eukaryota</taxon>
        <taxon>Metazoa</taxon>
        <taxon>Spiralia</taxon>
        <taxon>Lophotrochozoa</taxon>
        <taxon>Platyhelminthes</taxon>
        <taxon>Trematoda</taxon>
        <taxon>Digenea</taxon>
        <taxon>Strigeidida</taxon>
        <taxon>Schistosomatoidea</taxon>
        <taxon>Schistosomatidae</taxon>
        <taxon>Schistosoma</taxon>
    </lineage>
</organism>